<dbReference type="eggNOG" id="KOG1575">
    <property type="taxonomic scope" value="Eukaryota"/>
</dbReference>
<keyword evidence="1" id="KW-0560">Oxidoreductase</keyword>
<dbReference type="GO" id="GO:0016491">
    <property type="term" value="F:oxidoreductase activity"/>
    <property type="evidence" value="ECO:0007669"/>
    <property type="project" value="UniProtKB-KW"/>
</dbReference>
<dbReference type="PANTHER" id="PTHR43625:SF78">
    <property type="entry name" value="PYRIDOXAL REDUCTASE-RELATED"/>
    <property type="match status" value="1"/>
</dbReference>
<name>A1C598_ASPCL</name>
<accession>A1C598</accession>
<evidence type="ECO:0000259" key="2">
    <source>
        <dbReference type="Pfam" id="PF00248"/>
    </source>
</evidence>
<dbReference type="InterPro" id="IPR036812">
    <property type="entry name" value="NAD(P)_OxRdtase_dom_sf"/>
</dbReference>
<dbReference type="Gene3D" id="3.20.20.100">
    <property type="entry name" value="NADP-dependent oxidoreductase domain"/>
    <property type="match status" value="1"/>
</dbReference>
<dbReference type="SUPFAM" id="SSF51430">
    <property type="entry name" value="NAD(P)-linked oxidoreductase"/>
    <property type="match status" value="1"/>
</dbReference>
<feature type="domain" description="NADP-dependent oxidoreductase" evidence="2">
    <location>
        <begin position="22"/>
        <end position="320"/>
    </location>
</feature>
<organism evidence="3 4">
    <name type="scientific">Aspergillus clavatus (strain ATCC 1007 / CBS 513.65 / DSM 816 / NCTC 3887 / NRRL 1 / QM 1276 / 107)</name>
    <dbReference type="NCBI Taxonomy" id="344612"/>
    <lineage>
        <taxon>Eukaryota</taxon>
        <taxon>Fungi</taxon>
        <taxon>Dikarya</taxon>
        <taxon>Ascomycota</taxon>
        <taxon>Pezizomycotina</taxon>
        <taxon>Eurotiomycetes</taxon>
        <taxon>Eurotiomycetidae</taxon>
        <taxon>Eurotiales</taxon>
        <taxon>Aspergillaceae</taxon>
        <taxon>Aspergillus</taxon>
        <taxon>Aspergillus subgen. Fumigati</taxon>
    </lineage>
</organism>
<dbReference type="CDD" id="cd19077">
    <property type="entry name" value="AKR_AKR8A1-2"/>
    <property type="match status" value="1"/>
</dbReference>
<dbReference type="GeneID" id="4708513"/>
<keyword evidence="4" id="KW-1185">Reference proteome</keyword>
<dbReference type="KEGG" id="act:ACLA_002770"/>
<proteinExistence type="predicted"/>
<dbReference type="OMA" id="IDIFGCA"/>
<reference evidence="3 4" key="1">
    <citation type="journal article" date="2008" name="PLoS Genet.">
        <title>Genomic islands in the pathogenic filamentous fungus Aspergillus fumigatus.</title>
        <authorList>
            <person name="Fedorova N.D."/>
            <person name="Khaldi N."/>
            <person name="Joardar V.S."/>
            <person name="Maiti R."/>
            <person name="Amedeo P."/>
            <person name="Anderson M.J."/>
            <person name="Crabtree J."/>
            <person name="Silva J.C."/>
            <person name="Badger J.H."/>
            <person name="Albarraq A."/>
            <person name="Angiuoli S."/>
            <person name="Bussey H."/>
            <person name="Bowyer P."/>
            <person name="Cotty P.J."/>
            <person name="Dyer P.S."/>
            <person name="Egan A."/>
            <person name="Galens K."/>
            <person name="Fraser-Liggett C.M."/>
            <person name="Haas B.J."/>
            <person name="Inman J.M."/>
            <person name="Kent R."/>
            <person name="Lemieux S."/>
            <person name="Malavazi I."/>
            <person name="Orvis J."/>
            <person name="Roemer T."/>
            <person name="Ronning C.M."/>
            <person name="Sundaram J.P."/>
            <person name="Sutton G."/>
            <person name="Turner G."/>
            <person name="Venter J.C."/>
            <person name="White O.R."/>
            <person name="Whitty B.R."/>
            <person name="Youngman P."/>
            <person name="Wolfe K.H."/>
            <person name="Goldman G.H."/>
            <person name="Wortman J.R."/>
            <person name="Jiang B."/>
            <person name="Denning D.W."/>
            <person name="Nierman W.C."/>
        </authorList>
    </citation>
    <scope>NUCLEOTIDE SEQUENCE [LARGE SCALE GENOMIC DNA]</scope>
    <source>
        <strain evidence="4">ATCC 1007 / CBS 513.65 / DSM 816 / NCTC 3887 / NRRL 1</strain>
    </source>
</reference>
<protein>
    <submittedName>
        <fullName evidence="3">Aldo/keto reductase</fullName>
    </submittedName>
</protein>
<sequence length="340" mass="36722">MAFFCCMARVSSLAGKKITQNGLGLMRLTWVNNPVPDEQAFKVLKAALSAGATVWNAADFYGTPDNNSLHLMNRYFTAYPEDADRVVLAIKSGLASRSPFTLDGSASGIRKFTEDALTVLDGKKTIDIFGLARVDPDVPIEESLKALAELRDEGKIDGIHLTEVKAEMIRRAASVTKIDMVEAEVSLWARDVFHNGVAETCAELGIVLVAHSPLGAGMLTGGTMSLNDLGADNPTSHFPRFQPENFSRNVKLVEALEDFATAKGCTTAQLALSWVKAQSKRLGMPFVVPIAGARSEARVLENTIDPGLTEDELKSIDAILDSFPVAGERFPAAAARFNEY</sequence>
<evidence type="ECO:0000313" key="3">
    <source>
        <dbReference type="EMBL" id="EAW14866.1"/>
    </source>
</evidence>
<dbReference type="VEuPathDB" id="FungiDB:ACLA_002770"/>
<dbReference type="AlphaFoldDB" id="A1C598"/>
<dbReference type="Pfam" id="PF00248">
    <property type="entry name" value="Aldo_ket_red"/>
    <property type="match status" value="1"/>
</dbReference>
<dbReference type="HOGENOM" id="CLU_023205_2_1_1"/>
<dbReference type="STRING" id="344612.A1C598"/>
<dbReference type="PANTHER" id="PTHR43625">
    <property type="entry name" value="AFLATOXIN B1 ALDEHYDE REDUCTASE"/>
    <property type="match status" value="1"/>
</dbReference>
<dbReference type="OrthoDB" id="37537at2759"/>
<gene>
    <name evidence="3" type="ORF">ACLA_002770</name>
</gene>
<evidence type="ECO:0000313" key="4">
    <source>
        <dbReference type="Proteomes" id="UP000006701"/>
    </source>
</evidence>
<dbReference type="RefSeq" id="XP_001276292.1">
    <property type="nucleotide sequence ID" value="XM_001276291.1"/>
</dbReference>
<dbReference type="EMBL" id="DS027004">
    <property type="protein sequence ID" value="EAW14866.1"/>
    <property type="molecule type" value="Genomic_DNA"/>
</dbReference>
<evidence type="ECO:0000256" key="1">
    <source>
        <dbReference type="ARBA" id="ARBA00023002"/>
    </source>
</evidence>
<dbReference type="GO" id="GO:0005737">
    <property type="term" value="C:cytoplasm"/>
    <property type="evidence" value="ECO:0007669"/>
    <property type="project" value="TreeGrafter"/>
</dbReference>
<dbReference type="InterPro" id="IPR023210">
    <property type="entry name" value="NADP_OxRdtase_dom"/>
</dbReference>
<dbReference type="InterPro" id="IPR050791">
    <property type="entry name" value="Aldo-Keto_reductase"/>
</dbReference>
<dbReference type="Proteomes" id="UP000006701">
    <property type="component" value="Unassembled WGS sequence"/>
</dbReference>